<proteinExistence type="inferred from homology"/>
<gene>
    <name evidence="9" type="ORF">FC34_GL001845</name>
</gene>
<dbReference type="EMBL" id="AYZQ01000005">
    <property type="protein sequence ID" value="KRM71365.1"/>
    <property type="molecule type" value="Genomic_DNA"/>
</dbReference>
<comment type="caution">
    <text evidence="9">The sequence shown here is derived from an EMBL/GenBank/DDBJ whole genome shotgun (WGS) entry which is preliminary data.</text>
</comment>
<name>A0A0R2AX19_9LACO</name>
<dbReference type="STRING" id="1423727.FC34_GL001845"/>
<dbReference type="GO" id="GO:0015744">
    <property type="term" value="P:succinate transport"/>
    <property type="evidence" value="ECO:0007669"/>
    <property type="project" value="TreeGrafter"/>
</dbReference>
<dbReference type="PANTHER" id="PTHR34390:SF2">
    <property type="entry name" value="SUCCINATE TRANSPORTER SUBUNIT YJJP-RELATED"/>
    <property type="match status" value="1"/>
</dbReference>
<accession>A0A0R2AX19</accession>
<evidence type="ECO:0000256" key="5">
    <source>
        <dbReference type="ARBA" id="ARBA00023136"/>
    </source>
</evidence>
<dbReference type="InterPro" id="IPR050539">
    <property type="entry name" value="ThrE_Dicarb/AminoAcid_Exp"/>
</dbReference>
<dbReference type="PATRIC" id="fig|1423727.3.peg.1870"/>
<evidence type="ECO:0000256" key="1">
    <source>
        <dbReference type="ARBA" id="ARBA00004651"/>
    </source>
</evidence>
<dbReference type="Proteomes" id="UP000051672">
    <property type="component" value="Unassembled WGS sequence"/>
</dbReference>
<evidence type="ECO:0000313" key="9">
    <source>
        <dbReference type="EMBL" id="KRM71365.1"/>
    </source>
</evidence>
<feature type="transmembrane region" description="Helical" evidence="7">
    <location>
        <begin position="227"/>
        <end position="248"/>
    </location>
</feature>
<feature type="transmembrane region" description="Helical" evidence="7">
    <location>
        <begin position="140"/>
        <end position="160"/>
    </location>
</feature>
<organism evidence="9 10">
    <name type="scientific">Lacticaseibacillus brantae DSM 23927</name>
    <dbReference type="NCBI Taxonomy" id="1423727"/>
    <lineage>
        <taxon>Bacteria</taxon>
        <taxon>Bacillati</taxon>
        <taxon>Bacillota</taxon>
        <taxon>Bacilli</taxon>
        <taxon>Lactobacillales</taxon>
        <taxon>Lactobacillaceae</taxon>
        <taxon>Lacticaseibacillus</taxon>
    </lineage>
</organism>
<keyword evidence="5 7" id="KW-0472">Membrane</keyword>
<keyword evidence="10" id="KW-1185">Reference proteome</keyword>
<dbReference type="InterPro" id="IPR010619">
    <property type="entry name" value="ThrE-like_N"/>
</dbReference>
<dbReference type="GO" id="GO:0005886">
    <property type="term" value="C:plasma membrane"/>
    <property type="evidence" value="ECO:0007669"/>
    <property type="project" value="UniProtKB-SubCell"/>
</dbReference>
<comment type="similarity">
    <text evidence="6">Belongs to the ThrE exporter (TC 2.A.79) family.</text>
</comment>
<dbReference type="AlphaFoldDB" id="A0A0R2AX19"/>
<sequence>MVKVDKTILLDTCLLAGRIMIEGGSEMYRVEDTMNRIVRNAGQSEPLIFTTATGIIIGLKNQPYVQLSQVSARNIDMEKVAGVNQLSRQFAEGKITLTQMRKSLIHLDKNTPYFPLPLQVLGAAVVSATLMVIFAQQYDWMDIPLAAVAGSLGYLVNYYVGRATKIRFMSEMLGAFIVGLTALIGVRLGLGREIDNVIIGAVMPLVPGVAITNSIRDMLAGHLLSGMARGMEAILSACAIGVGIAIIFRFF</sequence>
<evidence type="ECO:0000256" key="4">
    <source>
        <dbReference type="ARBA" id="ARBA00022989"/>
    </source>
</evidence>
<reference evidence="9 10" key="1">
    <citation type="journal article" date="2015" name="Genome Announc.">
        <title>Expanding the biotechnology potential of lactobacilli through comparative genomics of 213 strains and associated genera.</title>
        <authorList>
            <person name="Sun Z."/>
            <person name="Harris H.M."/>
            <person name="McCann A."/>
            <person name="Guo C."/>
            <person name="Argimon S."/>
            <person name="Zhang W."/>
            <person name="Yang X."/>
            <person name="Jeffery I.B."/>
            <person name="Cooney J.C."/>
            <person name="Kagawa T.F."/>
            <person name="Liu W."/>
            <person name="Song Y."/>
            <person name="Salvetti E."/>
            <person name="Wrobel A."/>
            <person name="Rasinkangas P."/>
            <person name="Parkhill J."/>
            <person name="Rea M.C."/>
            <person name="O'Sullivan O."/>
            <person name="Ritari J."/>
            <person name="Douillard F.P."/>
            <person name="Paul Ross R."/>
            <person name="Yang R."/>
            <person name="Briner A.E."/>
            <person name="Felis G.E."/>
            <person name="de Vos W.M."/>
            <person name="Barrangou R."/>
            <person name="Klaenhammer T.R."/>
            <person name="Caufield P.W."/>
            <person name="Cui Y."/>
            <person name="Zhang H."/>
            <person name="O'Toole P.W."/>
        </authorList>
    </citation>
    <scope>NUCLEOTIDE SEQUENCE [LARGE SCALE GENOMIC DNA]</scope>
    <source>
        <strain evidence="9 10">DSM 23927</strain>
    </source>
</reference>
<evidence type="ECO:0000256" key="6">
    <source>
        <dbReference type="ARBA" id="ARBA00034125"/>
    </source>
</evidence>
<evidence type="ECO:0000256" key="7">
    <source>
        <dbReference type="SAM" id="Phobius"/>
    </source>
</evidence>
<keyword evidence="3 7" id="KW-0812">Transmembrane</keyword>
<feature type="transmembrane region" description="Helical" evidence="7">
    <location>
        <begin position="196"/>
        <end position="215"/>
    </location>
</feature>
<evidence type="ECO:0000259" key="8">
    <source>
        <dbReference type="Pfam" id="PF06738"/>
    </source>
</evidence>
<evidence type="ECO:0000256" key="2">
    <source>
        <dbReference type="ARBA" id="ARBA00022475"/>
    </source>
</evidence>
<feature type="domain" description="Threonine/serine exporter-like N-terminal" evidence="8">
    <location>
        <begin position="11"/>
        <end position="250"/>
    </location>
</feature>
<evidence type="ECO:0000313" key="10">
    <source>
        <dbReference type="Proteomes" id="UP000051672"/>
    </source>
</evidence>
<keyword evidence="4 7" id="KW-1133">Transmembrane helix</keyword>
<comment type="subcellular location">
    <subcellularLocation>
        <location evidence="1">Cell membrane</location>
        <topology evidence="1">Multi-pass membrane protein</topology>
    </subcellularLocation>
</comment>
<keyword evidence="2" id="KW-1003">Cell membrane</keyword>
<dbReference type="Pfam" id="PF06738">
    <property type="entry name" value="ThrE"/>
    <property type="match status" value="1"/>
</dbReference>
<dbReference type="OrthoDB" id="9813917at2"/>
<feature type="transmembrane region" description="Helical" evidence="7">
    <location>
        <begin position="172"/>
        <end position="190"/>
    </location>
</feature>
<evidence type="ECO:0000256" key="3">
    <source>
        <dbReference type="ARBA" id="ARBA00022692"/>
    </source>
</evidence>
<feature type="transmembrane region" description="Helical" evidence="7">
    <location>
        <begin position="113"/>
        <end position="134"/>
    </location>
</feature>
<dbReference type="PANTHER" id="PTHR34390">
    <property type="entry name" value="UPF0442 PROTEIN YJJB-RELATED"/>
    <property type="match status" value="1"/>
</dbReference>
<protein>
    <recommendedName>
        <fullName evidence="8">Threonine/serine exporter-like N-terminal domain-containing protein</fullName>
    </recommendedName>
</protein>
<dbReference type="RefSeq" id="WP_057895120.1">
    <property type="nucleotide sequence ID" value="NZ_AYZQ01000005.1"/>
</dbReference>
<dbReference type="GO" id="GO:0022857">
    <property type="term" value="F:transmembrane transporter activity"/>
    <property type="evidence" value="ECO:0007669"/>
    <property type="project" value="InterPro"/>
</dbReference>